<evidence type="ECO:0000313" key="1">
    <source>
        <dbReference type="EMBL" id="JAR90996.1"/>
    </source>
</evidence>
<proteinExistence type="predicted"/>
<name>A0A147BJQ9_IXORI</name>
<sequence length="90" mass="9913">VLGTKTDAAVSRSNHFHDFTVSKWTTGHGMFVGINISDGPNMFVVQAIPRPQYCLHAAQLHCFLLLQLLTCSHTSCTRAVCIGWLGLAWL</sequence>
<organism evidence="1">
    <name type="scientific">Ixodes ricinus</name>
    <name type="common">Common tick</name>
    <name type="synonym">Acarus ricinus</name>
    <dbReference type="NCBI Taxonomy" id="34613"/>
    <lineage>
        <taxon>Eukaryota</taxon>
        <taxon>Metazoa</taxon>
        <taxon>Ecdysozoa</taxon>
        <taxon>Arthropoda</taxon>
        <taxon>Chelicerata</taxon>
        <taxon>Arachnida</taxon>
        <taxon>Acari</taxon>
        <taxon>Parasitiformes</taxon>
        <taxon>Ixodida</taxon>
        <taxon>Ixodoidea</taxon>
        <taxon>Ixodidae</taxon>
        <taxon>Ixodinae</taxon>
        <taxon>Ixodes</taxon>
    </lineage>
</organism>
<dbReference type="EMBL" id="GEGO01004408">
    <property type="protein sequence ID" value="JAR90996.1"/>
    <property type="molecule type" value="Transcribed_RNA"/>
</dbReference>
<dbReference type="AlphaFoldDB" id="A0A147BJQ9"/>
<protein>
    <submittedName>
        <fullName evidence="1">Uncharacterized protein</fullName>
    </submittedName>
</protein>
<feature type="non-terminal residue" evidence="1">
    <location>
        <position position="90"/>
    </location>
</feature>
<reference evidence="1" key="1">
    <citation type="journal article" date="2018" name="PLoS Negl. Trop. Dis.">
        <title>Sialome diversity of ticks revealed by RNAseq of single tick salivary glands.</title>
        <authorList>
            <person name="Perner J."/>
            <person name="Kropackova S."/>
            <person name="Kopacek P."/>
            <person name="Ribeiro J.M."/>
        </authorList>
    </citation>
    <scope>NUCLEOTIDE SEQUENCE</scope>
    <source>
        <strain evidence="1">Siblings of single egg batch collected in Ceske Budejovice</strain>
        <tissue evidence="1">Salivary glands</tissue>
    </source>
</reference>
<accession>A0A147BJQ9</accession>
<feature type="non-terminal residue" evidence="1">
    <location>
        <position position="1"/>
    </location>
</feature>